<dbReference type="Gene3D" id="3.40.50.720">
    <property type="entry name" value="NAD(P)-binding Rossmann-like Domain"/>
    <property type="match status" value="1"/>
</dbReference>
<name>A0A081RAT0_SPHCR</name>
<dbReference type="InterPro" id="IPR057326">
    <property type="entry name" value="KR_dom"/>
</dbReference>
<dbReference type="EMBL" id="JFHR01000046">
    <property type="protein sequence ID" value="KEQ52303.1"/>
    <property type="molecule type" value="Genomic_DNA"/>
</dbReference>
<dbReference type="InterPro" id="IPR020904">
    <property type="entry name" value="Sc_DH/Rdtase_CS"/>
</dbReference>
<comment type="similarity">
    <text evidence="1">Belongs to the short-chain dehydrogenases/reductases (SDR) family.</text>
</comment>
<evidence type="ECO:0000256" key="4">
    <source>
        <dbReference type="ARBA" id="ARBA00051383"/>
    </source>
</evidence>
<dbReference type="SMART" id="SM00822">
    <property type="entry name" value="PKS_KR"/>
    <property type="match status" value="1"/>
</dbReference>
<evidence type="ECO:0000259" key="5">
    <source>
        <dbReference type="SMART" id="SM00822"/>
    </source>
</evidence>
<dbReference type="FunFam" id="3.40.50.720:FF:000084">
    <property type="entry name" value="Short-chain dehydrogenase reductase"/>
    <property type="match status" value="1"/>
</dbReference>
<dbReference type="SUPFAM" id="SSF51735">
    <property type="entry name" value="NAD(P)-binding Rossmann-fold domains"/>
    <property type="match status" value="1"/>
</dbReference>
<dbReference type="PANTHER" id="PTHR24321:SF8">
    <property type="entry name" value="ESTRADIOL 17-BETA-DEHYDROGENASE 8-RELATED"/>
    <property type="match status" value="1"/>
</dbReference>
<protein>
    <submittedName>
        <fullName evidence="6">3-oxoacyl-(Acyl-carrier-protein) reductase</fullName>
        <ecNumber evidence="6">1.1.1.100</ecNumber>
    </submittedName>
</protein>
<comment type="catalytic activity">
    <reaction evidence="4">
        <text>2,5-dichlorocyclohexa-2,5-dien-1,4-diol + NAD(+) = 2,5-dichlorohydroquinone + NADH + H(+)</text>
        <dbReference type="Rhea" id="RHEA:15741"/>
        <dbReference type="ChEBI" id="CHEBI:15378"/>
        <dbReference type="ChEBI" id="CHEBI:27545"/>
        <dbReference type="ChEBI" id="CHEBI:28975"/>
        <dbReference type="ChEBI" id="CHEBI:57540"/>
        <dbReference type="ChEBI" id="CHEBI:57945"/>
    </reaction>
</comment>
<dbReference type="AlphaFoldDB" id="A0A081RAT0"/>
<dbReference type="InterPro" id="IPR036291">
    <property type="entry name" value="NAD(P)-bd_dom_sf"/>
</dbReference>
<dbReference type="RefSeq" id="WP_037454630.1">
    <property type="nucleotide sequence ID" value="NZ_JFHR01000046.1"/>
</dbReference>
<comment type="caution">
    <text evidence="6">The sequence shown here is derived from an EMBL/GenBank/DDBJ whole genome shotgun (WGS) entry which is preliminary data.</text>
</comment>
<dbReference type="PRINTS" id="PR00080">
    <property type="entry name" value="SDRFAMILY"/>
</dbReference>
<organism evidence="6 7">
    <name type="scientific">Sphingobium chlorophenolicum</name>
    <dbReference type="NCBI Taxonomy" id="46429"/>
    <lineage>
        <taxon>Bacteria</taxon>
        <taxon>Pseudomonadati</taxon>
        <taxon>Pseudomonadota</taxon>
        <taxon>Alphaproteobacteria</taxon>
        <taxon>Sphingomonadales</taxon>
        <taxon>Sphingomonadaceae</taxon>
        <taxon>Sphingobium</taxon>
    </lineage>
</organism>
<proteinExistence type="inferred from homology"/>
<dbReference type="Proteomes" id="UP000028411">
    <property type="component" value="Unassembled WGS sequence"/>
</dbReference>
<evidence type="ECO:0000313" key="6">
    <source>
        <dbReference type="EMBL" id="KEQ52303.1"/>
    </source>
</evidence>
<gene>
    <name evidence="6" type="ORF">BV95_03423</name>
</gene>
<evidence type="ECO:0000256" key="1">
    <source>
        <dbReference type="ARBA" id="ARBA00006484"/>
    </source>
</evidence>
<dbReference type="PROSITE" id="PS00061">
    <property type="entry name" value="ADH_SHORT"/>
    <property type="match status" value="1"/>
</dbReference>
<keyword evidence="2 6" id="KW-0560">Oxidoreductase</keyword>
<dbReference type="InterPro" id="IPR002347">
    <property type="entry name" value="SDR_fam"/>
</dbReference>
<dbReference type="OrthoDB" id="7432199at2"/>
<dbReference type="PANTHER" id="PTHR24321">
    <property type="entry name" value="DEHYDROGENASES, SHORT CHAIN"/>
    <property type="match status" value="1"/>
</dbReference>
<dbReference type="CDD" id="cd05233">
    <property type="entry name" value="SDR_c"/>
    <property type="match status" value="1"/>
</dbReference>
<dbReference type="GO" id="GO:0018502">
    <property type="term" value="F:2,5-dichloro-2,5-cyclohexadiene-1,4-diol dehydrogenase activity"/>
    <property type="evidence" value="ECO:0007669"/>
    <property type="project" value="RHEA"/>
</dbReference>
<keyword evidence="3" id="KW-0520">NAD</keyword>
<reference evidence="6 7" key="1">
    <citation type="submission" date="2014-02" db="EMBL/GenBank/DDBJ databases">
        <title>Whole genome sequence of Sphingobium chlorophenolicum NBRC 16172.</title>
        <authorList>
            <person name="Gan H.M."/>
            <person name="Gan H.Y."/>
            <person name="Chew T.H."/>
            <person name="Savka M.A."/>
        </authorList>
    </citation>
    <scope>NUCLEOTIDE SEQUENCE [LARGE SCALE GENOMIC DNA]</scope>
    <source>
        <strain evidence="6 7">NBRC 16172</strain>
    </source>
</reference>
<dbReference type="eggNOG" id="COG1028">
    <property type="taxonomic scope" value="Bacteria"/>
</dbReference>
<dbReference type="EC" id="1.1.1.100" evidence="6"/>
<dbReference type="PATRIC" id="fig|46429.4.peg.3413"/>
<feature type="domain" description="Ketoreductase" evidence="5">
    <location>
        <begin position="7"/>
        <end position="188"/>
    </location>
</feature>
<dbReference type="PRINTS" id="PR00081">
    <property type="entry name" value="GDHRDH"/>
</dbReference>
<dbReference type="Pfam" id="PF13561">
    <property type="entry name" value="adh_short_C2"/>
    <property type="match status" value="1"/>
</dbReference>
<sequence length="245" mass="25519">MYDFEGKTLLLTGAAGGIGREVARLFAANGANLVLADRDAAALAVLADELAIPPERVAIIAFDASSEQDAQAAVALCQGRFGGLDFLVPSAGIYVDQPFADMRFDQWRQTMSVNLDGIFLITRAAIPALRKGGAIVQLSSMAAHRGSAHHAHYAATKGAINSLVRSLAKEIGPDIRVNAVAPGLIATPMTVALLQGRGVTDLESTPLKRHGQPAEVASVIGFLCSSAASYVTGEIIHVNGGLFMA</sequence>
<dbReference type="GO" id="GO:0004316">
    <property type="term" value="F:3-oxoacyl-[acyl-carrier-protein] reductase (NADPH) activity"/>
    <property type="evidence" value="ECO:0007669"/>
    <property type="project" value="UniProtKB-EC"/>
</dbReference>
<evidence type="ECO:0000313" key="7">
    <source>
        <dbReference type="Proteomes" id="UP000028411"/>
    </source>
</evidence>
<accession>A0A081RAT0</accession>
<evidence type="ECO:0000256" key="2">
    <source>
        <dbReference type="ARBA" id="ARBA00023002"/>
    </source>
</evidence>
<evidence type="ECO:0000256" key="3">
    <source>
        <dbReference type="ARBA" id="ARBA00023027"/>
    </source>
</evidence>